<evidence type="ECO:0000259" key="1">
    <source>
        <dbReference type="Pfam" id="PF09356"/>
    </source>
</evidence>
<accession>A0ABY3ZLU5</accession>
<dbReference type="InterPro" id="IPR018964">
    <property type="entry name" value="Phage_phiJL001_Gp84_C"/>
</dbReference>
<organism evidence="2 3">
    <name type="scientific">Sulfitobacter dubius</name>
    <dbReference type="NCBI Taxonomy" id="218673"/>
    <lineage>
        <taxon>Bacteria</taxon>
        <taxon>Pseudomonadati</taxon>
        <taxon>Pseudomonadota</taxon>
        <taxon>Alphaproteobacteria</taxon>
        <taxon>Rhodobacterales</taxon>
        <taxon>Roseobacteraceae</taxon>
        <taxon>Sulfitobacter</taxon>
    </lineage>
</organism>
<reference evidence="3" key="1">
    <citation type="journal article" date="2022" name="Microorganisms">
        <title>Beyond the ABCs#Discovery of Three New Plasmid Types in Rhodobacterales (RepQ, RepY, RepW).</title>
        <authorList>
            <person name="Freese H.M."/>
            <person name="Ringel V."/>
            <person name="Overmann J."/>
            <person name="Petersen J."/>
        </authorList>
    </citation>
    <scope>NUCLEOTIDE SEQUENCE [LARGE SCALE GENOMIC DNA]</scope>
    <source>
        <strain evidence="3">DSM 109990</strain>
    </source>
</reference>
<evidence type="ECO:0000313" key="3">
    <source>
        <dbReference type="Proteomes" id="UP000831019"/>
    </source>
</evidence>
<dbReference type="Pfam" id="PF09356">
    <property type="entry name" value="Phage_BR0599"/>
    <property type="match status" value="1"/>
</dbReference>
<dbReference type="RefSeq" id="WP_243260772.1">
    <property type="nucleotide sequence ID" value="NZ_CP085144.1"/>
</dbReference>
<dbReference type="Pfam" id="PF09931">
    <property type="entry name" value="Phage_phiJL001_Gp84_N"/>
    <property type="match status" value="1"/>
</dbReference>
<feature type="domain" description="Bacteriophage phiJL001 Gp84 C-terminal" evidence="1">
    <location>
        <begin position="196"/>
        <end position="278"/>
    </location>
</feature>
<sequence>MRAGIEAGFAGHIASGVTTLCHCWQVTRRDGVVFASTDHDVALHFDGVTYRANAGLSAQALAQTSGLSVDNTEALGALCDDAIREDEIEQGRFDRAEVQAWLVNWAEPSQRVLQFRGSIGELRRAGGSFRAELRGLTEPLNRPLGRVYQKPCSAVLGDGKCRFDLSTSGYIAERVIEAAQEAQYFRWGAFLGFEEGWFARGRLDVLDGPAAGLWGMIKLDYFKGAERVVELWEPIRGPLPEGTAVRLTAGCDKRMETCRLKFNNLINFQGFPDLPNEDWMMAVPRSDGANGGGSRR</sequence>
<gene>
    <name evidence="2" type="ORF">DSM109990_01934</name>
</gene>
<dbReference type="Proteomes" id="UP000831019">
    <property type="component" value="Chromosome"/>
</dbReference>
<proteinExistence type="predicted"/>
<dbReference type="EMBL" id="CP085144">
    <property type="protein sequence ID" value="UOA15114.1"/>
    <property type="molecule type" value="Genomic_DNA"/>
</dbReference>
<evidence type="ECO:0000313" key="2">
    <source>
        <dbReference type="EMBL" id="UOA15114.1"/>
    </source>
</evidence>
<dbReference type="InterPro" id="IPR011928">
    <property type="entry name" value="Phage_phiJL001_Gp84"/>
</dbReference>
<keyword evidence="3" id="KW-1185">Reference proteome</keyword>
<name>A0ABY3ZLU5_9RHOB</name>
<dbReference type="NCBIfam" id="TIGR02218">
    <property type="entry name" value="phg_TIGR02218"/>
    <property type="match status" value="1"/>
</dbReference>
<protein>
    <recommendedName>
        <fullName evidence="1">Bacteriophage phiJL001 Gp84 C-terminal domain-containing protein</fullName>
    </recommendedName>
</protein>